<dbReference type="PANTHER" id="PTHR10492">
    <property type="match status" value="1"/>
</dbReference>
<organism evidence="1 2">
    <name type="scientific">Eumeta variegata</name>
    <name type="common">Bagworm moth</name>
    <name type="synonym">Eumeta japonica</name>
    <dbReference type="NCBI Taxonomy" id="151549"/>
    <lineage>
        <taxon>Eukaryota</taxon>
        <taxon>Metazoa</taxon>
        <taxon>Ecdysozoa</taxon>
        <taxon>Arthropoda</taxon>
        <taxon>Hexapoda</taxon>
        <taxon>Insecta</taxon>
        <taxon>Pterygota</taxon>
        <taxon>Neoptera</taxon>
        <taxon>Endopterygota</taxon>
        <taxon>Lepidoptera</taxon>
        <taxon>Glossata</taxon>
        <taxon>Ditrysia</taxon>
        <taxon>Tineoidea</taxon>
        <taxon>Psychidae</taxon>
        <taxon>Oiketicinae</taxon>
        <taxon>Eumeta</taxon>
    </lineage>
</organism>
<sequence>MIHGPCGELNLNSPCMKDGKCTKRYPRELIHETQTGGDGYPLYKRRKPDEGGYITTLKMPNAVVDIDNGWIVPYSPLLSKTFDAHINVEYCNSVKSIKYICKYVNKGSDMAVFGLGNKTDEIEQFQMGRYISSNEAVWRIFSFSIYDQFPTVQHLAVHLENGQRVYFTEKNAEAKAEQPPHTTLTAFFELCSTDDFAKILLYPEVPKYYTWNTSQKKFMRSKNGAIVPEYLGVYSSHALGRVYTVHPNNAEFYYSRLLLHTIKGPTSFTALKTIDENECETYREACFRLGLLESDKRWNTTLTKASLTNYPKQIRTLFEIILTTCAPSNPRELWKTHRESLSEDILRQSRITDPNQECSDDIFNQALLLIEDICLSINNKVLSQLRMPALIRTKYNIYDSYLTREQLYDVQQL</sequence>
<evidence type="ECO:0000313" key="1">
    <source>
        <dbReference type="EMBL" id="GBP60777.1"/>
    </source>
</evidence>
<name>A0A4C1XEV6_EUMVA</name>
<dbReference type="EMBL" id="BGZK01000795">
    <property type="protein sequence ID" value="GBP60777.1"/>
    <property type="molecule type" value="Genomic_DNA"/>
</dbReference>
<evidence type="ECO:0000313" key="2">
    <source>
        <dbReference type="Proteomes" id="UP000299102"/>
    </source>
</evidence>
<dbReference type="PANTHER" id="PTHR10492:SF57">
    <property type="entry name" value="ATP-DEPENDENT DNA HELICASE"/>
    <property type="match status" value="1"/>
</dbReference>
<proteinExistence type="predicted"/>
<dbReference type="Proteomes" id="UP000299102">
    <property type="component" value="Unassembled WGS sequence"/>
</dbReference>
<gene>
    <name evidence="1" type="ORF">EVAR_41116_1</name>
</gene>
<comment type="caution">
    <text evidence="1">The sequence shown here is derived from an EMBL/GenBank/DDBJ whole genome shotgun (WGS) entry which is preliminary data.</text>
</comment>
<accession>A0A4C1XEV6</accession>
<protein>
    <submittedName>
        <fullName evidence="1">Uncharacterized protein</fullName>
    </submittedName>
</protein>
<dbReference type="STRING" id="151549.A0A4C1XEV6"/>
<keyword evidence="2" id="KW-1185">Reference proteome</keyword>
<dbReference type="AlphaFoldDB" id="A0A4C1XEV6"/>
<dbReference type="OrthoDB" id="272985at2759"/>
<reference evidence="1 2" key="1">
    <citation type="journal article" date="2019" name="Commun. Biol.">
        <title>The bagworm genome reveals a unique fibroin gene that provides high tensile strength.</title>
        <authorList>
            <person name="Kono N."/>
            <person name="Nakamura H."/>
            <person name="Ohtoshi R."/>
            <person name="Tomita M."/>
            <person name="Numata K."/>
            <person name="Arakawa K."/>
        </authorList>
    </citation>
    <scope>NUCLEOTIDE SEQUENCE [LARGE SCALE GENOMIC DNA]</scope>
</reference>